<dbReference type="EMBL" id="JAQQFN010000004">
    <property type="protein sequence ID" value="MFL9882875.1"/>
    <property type="molecule type" value="Genomic_DNA"/>
</dbReference>
<feature type="domain" description="Response regulatory" evidence="2">
    <location>
        <begin position="4"/>
        <end position="126"/>
    </location>
</feature>
<dbReference type="SMART" id="SM00448">
    <property type="entry name" value="REC"/>
    <property type="match status" value="1"/>
</dbReference>
<dbReference type="Gene3D" id="3.40.50.2300">
    <property type="match status" value="1"/>
</dbReference>
<comment type="caution">
    <text evidence="3">The sequence shown here is derived from an EMBL/GenBank/DDBJ whole genome shotgun (WGS) entry which is preliminary data.</text>
</comment>
<evidence type="ECO:0000313" key="3">
    <source>
        <dbReference type="EMBL" id="MFL9882875.1"/>
    </source>
</evidence>
<dbReference type="InterPro" id="IPR011006">
    <property type="entry name" value="CheY-like_superfamily"/>
</dbReference>
<dbReference type="Proteomes" id="UP001629249">
    <property type="component" value="Unassembled WGS sequence"/>
</dbReference>
<dbReference type="InterPro" id="IPR001789">
    <property type="entry name" value="Sig_transdc_resp-reg_receiver"/>
</dbReference>
<evidence type="ECO:0000256" key="1">
    <source>
        <dbReference type="PROSITE-ProRule" id="PRU00169"/>
    </source>
</evidence>
<dbReference type="Pfam" id="PF00072">
    <property type="entry name" value="Response_reg"/>
    <property type="match status" value="1"/>
</dbReference>
<sequence length="149" mass="16488">MKLNVLVVEDDEFKQRQIVDFLGQQDWCGDSIIACSVVGGIAQIDESEFDLVILDMALPNYDGGSDAGQGLGGIAVFRYLRQIAPRIPVVVLTQFEALREGSALVDTDTLKSRLEHEFGQQFAALAKYKIASDEWKHCLNLVADSVRNK</sequence>
<proteinExistence type="predicted"/>
<accession>A0ABW8ZJT9</accession>
<dbReference type="RefSeq" id="WP_408327337.1">
    <property type="nucleotide sequence ID" value="NZ_JAQQFH010000004.1"/>
</dbReference>
<name>A0ABW8ZJT9_9BURK</name>
<keyword evidence="4" id="KW-1185">Reference proteome</keyword>
<gene>
    <name evidence="3" type="ORF">PQR66_07555</name>
</gene>
<keyword evidence="1" id="KW-0597">Phosphoprotein</keyword>
<reference evidence="3 4" key="1">
    <citation type="journal article" date="2024" name="Chem. Sci.">
        <title>Discovery of megapolipeptins by genome mining of a Burkholderiales bacteria collection.</title>
        <authorList>
            <person name="Paulo B.S."/>
            <person name="Recchia M.J.J."/>
            <person name="Lee S."/>
            <person name="Fergusson C.H."/>
            <person name="Romanowski S.B."/>
            <person name="Hernandez A."/>
            <person name="Krull N."/>
            <person name="Liu D.Y."/>
            <person name="Cavanagh H."/>
            <person name="Bos A."/>
            <person name="Gray C.A."/>
            <person name="Murphy B.T."/>
            <person name="Linington R.G."/>
            <person name="Eustaquio A.S."/>
        </authorList>
    </citation>
    <scope>NUCLEOTIDE SEQUENCE [LARGE SCALE GENOMIC DNA]</scope>
    <source>
        <strain evidence="3 4">RL16-012-BIC-B</strain>
    </source>
</reference>
<dbReference type="CDD" id="cd00156">
    <property type="entry name" value="REC"/>
    <property type="match status" value="1"/>
</dbReference>
<feature type="modified residue" description="4-aspartylphosphate" evidence="1">
    <location>
        <position position="55"/>
    </location>
</feature>
<dbReference type="PROSITE" id="PS50110">
    <property type="entry name" value="RESPONSE_REGULATORY"/>
    <property type="match status" value="1"/>
</dbReference>
<dbReference type="SUPFAM" id="SSF52172">
    <property type="entry name" value="CheY-like"/>
    <property type="match status" value="1"/>
</dbReference>
<evidence type="ECO:0000259" key="2">
    <source>
        <dbReference type="PROSITE" id="PS50110"/>
    </source>
</evidence>
<organism evidence="3 4">
    <name type="scientific">Paraburkholderia agricolaris</name>
    <dbReference type="NCBI Taxonomy" id="2152888"/>
    <lineage>
        <taxon>Bacteria</taxon>
        <taxon>Pseudomonadati</taxon>
        <taxon>Pseudomonadota</taxon>
        <taxon>Betaproteobacteria</taxon>
        <taxon>Burkholderiales</taxon>
        <taxon>Burkholderiaceae</taxon>
        <taxon>Paraburkholderia</taxon>
    </lineage>
</organism>
<protein>
    <submittedName>
        <fullName evidence="3">Response regulator</fullName>
    </submittedName>
</protein>
<evidence type="ECO:0000313" key="4">
    <source>
        <dbReference type="Proteomes" id="UP001629249"/>
    </source>
</evidence>